<evidence type="ECO:0000313" key="2">
    <source>
        <dbReference type="EMBL" id="EJT47001.1"/>
    </source>
</evidence>
<dbReference type="HOGENOM" id="CLU_1603924_0_0_1"/>
<accession>J5SQR1</accession>
<comment type="caution">
    <text evidence="2">The sequence shown here is derived from an EMBL/GenBank/DDBJ whole genome shotgun (WGS) entry which is preliminary data.</text>
</comment>
<dbReference type="VEuPathDB" id="FungiDB:A1Q1_04244"/>
<dbReference type="RefSeq" id="XP_014178096.1">
    <property type="nucleotide sequence ID" value="XM_014322621.1"/>
</dbReference>
<feature type="compositionally biased region" description="Low complexity" evidence="1">
    <location>
        <begin position="26"/>
        <end position="45"/>
    </location>
</feature>
<gene>
    <name evidence="2" type="ORF">A1Q1_04244</name>
</gene>
<name>J5SQR1_TRIAS</name>
<dbReference type="KEGG" id="tasa:A1Q1_04244"/>
<organism evidence="2 3">
    <name type="scientific">Trichosporon asahii var. asahii (strain ATCC 90039 / CBS 2479 / JCM 2466 / KCTC 7840 / NBRC 103889/ NCYC 2677 / UAMH 7654)</name>
    <name type="common">Yeast</name>
    <dbReference type="NCBI Taxonomy" id="1186058"/>
    <lineage>
        <taxon>Eukaryota</taxon>
        <taxon>Fungi</taxon>
        <taxon>Dikarya</taxon>
        <taxon>Basidiomycota</taxon>
        <taxon>Agaricomycotina</taxon>
        <taxon>Tremellomycetes</taxon>
        <taxon>Trichosporonales</taxon>
        <taxon>Trichosporonaceae</taxon>
        <taxon>Trichosporon</taxon>
    </lineage>
</organism>
<dbReference type="Proteomes" id="UP000002748">
    <property type="component" value="Unassembled WGS sequence"/>
</dbReference>
<dbReference type="AlphaFoldDB" id="J5SQR1"/>
<dbReference type="OrthoDB" id="4085451at2759"/>
<protein>
    <submittedName>
        <fullName evidence="2">Uncharacterized protein</fullName>
    </submittedName>
</protein>
<proteinExistence type="predicted"/>
<sequence>MGAGASKTARRLPTKVPTSAHANPTAAVRPSAEALAAAEKPAGQALDYGKKDKEDKSAEPFSGEKDEEYTNRTNIPPPGTLTVSMLTGLLDQLKTLPPGTDPSHLYRQYGMTPELLAPVRQWVNSPSVGDEEYKMLDRSENQTVETEIEMPAVWVESKDKLAPLKN</sequence>
<dbReference type="EMBL" id="ALBS01000266">
    <property type="protein sequence ID" value="EJT47001.1"/>
    <property type="molecule type" value="Genomic_DNA"/>
</dbReference>
<feature type="region of interest" description="Disordered" evidence="1">
    <location>
        <begin position="1"/>
        <end position="79"/>
    </location>
</feature>
<reference evidence="2 3" key="1">
    <citation type="journal article" date="2012" name="Eukaryot. Cell">
        <title>Draft genome sequence of CBS 2479, the standard type strain of Trichosporon asahii.</title>
        <authorList>
            <person name="Yang R.Y."/>
            <person name="Li H.T."/>
            <person name="Zhu H."/>
            <person name="Zhou G.P."/>
            <person name="Wang M."/>
            <person name="Wang L."/>
        </authorList>
    </citation>
    <scope>NUCLEOTIDE SEQUENCE [LARGE SCALE GENOMIC DNA]</scope>
    <source>
        <strain evidence="3">ATCC 90039 / CBS 2479 / JCM 2466 / KCTC 7840 / NCYC 2677 / UAMH 7654</strain>
    </source>
</reference>
<evidence type="ECO:0000256" key="1">
    <source>
        <dbReference type="SAM" id="MobiDB-lite"/>
    </source>
</evidence>
<dbReference type="GeneID" id="25987757"/>
<evidence type="ECO:0000313" key="3">
    <source>
        <dbReference type="Proteomes" id="UP000002748"/>
    </source>
</evidence>
<feature type="compositionally biased region" description="Basic and acidic residues" evidence="1">
    <location>
        <begin position="48"/>
        <end position="70"/>
    </location>
</feature>